<dbReference type="AlphaFoldDB" id="A0A5B9QFH5"/>
<evidence type="ECO:0008006" key="3">
    <source>
        <dbReference type="Google" id="ProtNLM"/>
    </source>
</evidence>
<name>A0A5B9QFH5_9BACT</name>
<proteinExistence type="predicted"/>
<dbReference type="KEGG" id="bgok:Pr1d_51540"/>
<protein>
    <recommendedName>
        <fullName evidence="3">Type II toxin-antitoxin system RelE/ParE family toxin</fullName>
    </recommendedName>
</protein>
<dbReference type="EMBL" id="CP042913">
    <property type="protein sequence ID" value="QEG37807.1"/>
    <property type="molecule type" value="Genomic_DNA"/>
</dbReference>
<dbReference type="OrthoDB" id="282733at2"/>
<reference evidence="1 2" key="1">
    <citation type="submission" date="2019-08" db="EMBL/GenBank/DDBJ databases">
        <title>Deep-cultivation of Planctomycetes and their phenomic and genomic characterization uncovers novel biology.</title>
        <authorList>
            <person name="Wiegand S."/>
            <person name="Jogler M."/>
            <person name="Boedeker C."/>
            <person name="Pinto D."/>
            <person name="Vollmers J."/>
            <person name="Rivas-Marin E."/>
            <person name="Kohn T."/>
            <person name="Peeters S.H."/>
            <person name="Heuer A."/>
            <person name="Rast P."/>
            <person name="Oberbeckmann S."/>
            <person name="Bunk B."/>
            <person name="Jeske O."/>
            <person name="Meyerdierks A."/>
            <person name="Storesund J.E."/>
            <person name="Kallscheuer N."/>
            <person name="Luecker S."/>
            <person name="Lage O.M."/>
            <person name="Pohl T."/>
            <person name="Merkel B.J."/>
            <person name="Hornburger P."/>
            <person name="Mueller R.-W."/>
            <person name="Bruemmer F."/>
            <person name="Labrenz M."/>
            <person name="Spormann A.M."/>
            <person name="Op den Camp H."/>
            <person name="Overmann J."/>
            <person name="Amann R."/>
            <person name="Jetten M.S.M."/>
            <person name="Mascher T."/>
            <person name="Medema M.H."/>
            <person name="Devos D.P."/>
            <person name="Kaster A.-K."/>
            <person name="Ovreas L."/>
            <person name="Rohde M."/>
            <person name="Galperin M.Y."/>
            <person name="Jogler C."/>
        </authorList>
    </citation>
    <scope>NUCLEOTIDE SEQUENCE [LARGE SCALE GENOMIC DNA]</scope>
    <source>
        <strain evidence="1 2">Pr1d</strain>
    </source>
</reference>
<evidence type="ECO:0000313" key="2">
    <source>
        <dbReference type="Proteomes" id="UP000323917"/>
    </source>
</evidence>
<dbReference type="Proteomes" id="UP000323917">
    <property type="component" value="Chromosome"/>
</dbReference>
<evidence type="ECO:0000313" key="1">
    <source>
        <dbReference type="EMBL" id="QEG37807.1"/>
    </source>
</evidence>
<organism evidence="1 2">
    <name type="scientific">Bythopirellula goksoeyrii</name>
    <dbReference type="NCBI Taxonomy" id="1400387"/>
    <lineage>
        <taxon>Bacteria</taxon>
        <taxon>Pseudomonadati</taxon>
        <taxon>Planctomycetota</taxon>
        <taxon>Planctomycetia</taxon>
        <taxon>Pirellulales</taxon>
        <taxon>Lacipirellulaceae</taxon>
        <taxon>Bythopirellula</taxon>
    </lineage>
</organism>
<accession>A0A5B9QFH5</accession>
<dbReference type="InterPro" id="IPR009241">
    <property type="entry name" value="HigB-like"/>
</dbReference>
<sequence length="129" mass="15048">MPETTIHFFREDDGTVPFNEWLEELAQQNPKVRNKCLTYLRHLQREGHELRRPTADLLRDGIYELRPSYQGVNYRILYGFAGQGLVVVSHGITKEKRVPPAEIENAVARLAAYRKDPKRHSYPMDVLDE</sequence>
<dbReference type="RefSeq" id="WP_148075985.1">
    <property type="nucleotide sequence ID" value="NZ_CP042913.1"/>
</dbReference>
<dbReference type="Pfam" id="PF05973">
    <property type="entry name" value="Gp49"/>
    <property type="match status" value="1"/>
</dbReference>
<gene>
    <name evidence="1" type="ORF">Pr1d_51540</name>
</gene>
<keyword evidence="2" id="KW-1185">Reference proteome</keyword>